<name>A0A842IUI6_9FLAO</name>
<dbReference type="AlphaFoldDB" id="A0A842IUI6"/>
<dbReference type="RefSeq" id="WP_185789094.1">
    <property type="nucleotide sequence ID" value="NZ_JACLCP010000002.1"/>
</dbReference>
<keyword evidence="1" id="KW-0812">Transmembrane</keyword>
<protein>
    <submittedName>
        <fullName evidence="2">Uncharacterized protein</fullName>
    </submittedName>
</protein>
<feature type="transmembrane region" description="Helical" evidence="1">
    <location>
        <begin position="169"/>
        <end position="187"/>
    </location>
</feature>
<proteinExistence type="predicted"/>
<gene>
    <name evidence="2" type="ORF">H7F21_09840</name>
</gene>
<accession>A0A842IUI6</accession>
<evidence type="ECO:0000256" key="1">
    <source>
        <dbReference type="SAM" id="Phobius"/>
    </source>
</evidence>
<keyword evidence="1" id="KW-1133">Transmembrane helix</keyword>
<comment type="caution">
    <text evidence="2">The sequence shown here is derived from an EMBL/GenBank/DDBJ whole genome shotgun (WGS) entry which is preliminary data.</text>
</comment>
<evidence type="ECO:0000313" key="3">
    <source>
        <dbReference type="Proteomes" id="UP000533900"/>
    </source>
</evidence>
<keyword evidence="3" id="KW-1185">Reference proteome</keyword>
<evidence type="ECO:0000313" key="2">
    <source>
        <dbReference type="EMBL" id="MBC2845393.1"/>
    </source>
</evidence>
<dbReference type="EMBL" id="JACLCP010000002">
    <property type="protein sequence ID" value="MBC2845393.1"/>
    <property type="molecule type" value="Genomic_DNA"/>
</dbReference>
<organism evidence="2 3">
    <name type="scientific">Winogradskyella flava</name>
    <dbReference type="NCBI Taxonomy" id="1884876"/>
    <lineage>
        <taxon>Bacteria</taxon>
        <taxon>Pseudomonadati</taxon>
        <taxon>Bacteroidota</taxon>
        <taxon>Flavobacteriia</taxon>
        <taxon>Flavobacteriales</taxon>
        <taxon>Flavobacteriaceae</taxon>
        <taxon>Winogradskyella</taxon>
    </lineage>
</organism>
<reference evidence="2" key="1">
    <citation type="submission" date="2020-08" db="EMBL/GenBank/DDBJ databases">
        <title>Winogradskyella ouciana sp. nov., isolated from the hadal seawater of the Mariana Trench.</title>
        <authorList>
            <person name="He X."/>
        </authorList>
    </citation>
    <scope>NUCLEOTIDE SEQUENCE [LARGE SCALE GENOMIC DNA]</scope>
    <source>
        <strain evidence="2">KCTC 52348</strain>
    </source>
</reference>
<feature type="transmembrane region" description="Helical" evidence="1">
    <location>
        <begin position="199"/>
        <end position="221"/>
    </location>
</feature>
<keyword evidence="1" id="KW-0472">Membrane</keyword>
<dbReference type="Proteomes" id="UP000533900">
    <property type="component" value="Unassembled WGS sequence"/>
</dbReference>
<sequence length="239" mass="27924">MQLKRTNLEEKLNRIKAREKSQQSILDTVREILAEDDKKDEVILETISSHNTGNSNDFDFDLLESDKIYHIDQIKKICVTYRLRFLDTKFFKGELPYEAISKIKQLEKSHDIRLDGFKIMAPAKLFKLENYDDPLLFAPIGNGYYYLIHKWGNDLSPYRKLLMWPFKTFENFVFCTFILSILLTGLIPDGTFSDQKTSANAGIIFLFMFKSVFIVAMYYGYLAGKNFSSAIWDSKYYNA</sequence>